<accession>R7WNU4</accession>
<evidence type="ECO:0000313" key="3">
    <source>
        <dbReference type="Proteomes" id="UP000013525"/>
    </source>
</evidence>
<gene>
    <name evidence="2" type="ORF">Rrhod_1596</name>
</gene>
<dbReference type="AlphaFoldDB" id="R7WNU4"/>
<name>R7WNU4_9NOCA</name>
<dbReference type="PATRIC" id="fig|1273125.3.peg.1540"/>
<reference evidence="2 3" key="1">
    <citation type="journal article" date="2013" name="Genome Announc.">
        <title>Draft Genome Sequence of Rhodococcus rhodnii Strain LMG5362, a Symbiont of Rhodnius prolixus (Hemiptera, Reduviidae, Triatominae), the Principle Vector of Trypanosoma cruzi.</title>
        <authorList>
            <person name="Pachebat J.A."/>
            <person name="van Keulen G."/>
            <person name="Whitten M.M."/>
            <person name="Girdwood S."/>
            <person name="Del Sol R."/>
            <person name="Dyson P.J."/>
            <person name="Facey P.D."/>
        </authorList>
    </citation>
    <scope>NUCLEOTIDE SEQUENCE [LARGE SCALE GENOMIC DNA]</scope>
    <source>
        <strain evidence="2 3">LMG 5362</strain>
    </source>
</reference>
<dbReference type="Proteomes" id="UP000013525">
    <property type="component" value="Unassembled WGS sequence"/>
</dbReference>
<sequence>MPNTDESPEFGRRIRRRTWPVCFLVVLAVTVGLEVTSGLSRWALAAVGLAIFAVWETTVQTAVRSR</sequence>
<keyword evidence="1" id="KW-0472">Membrane</keyword>
<feature type="transmembrane region" description="Helical" evidence="1">
    <location>
        <begin position="18"/>
        <end position="36"/>
    </location>
</feature>
<evidence type="ECO:0000256" key="1">
    <source>
        <dbReference type="SAM" id="Phobius"/>
    </source>
</evidence>
<keyword evidence="1" id="KW-0812">Transmembrane</keyword>
<organism evidence="2 3">
    <name type="scientific">Rhodococcus rhodnii LMG 5362</name>
    <dbReference type="NCBI Taxonomy" id="1273125"/>
    <lineage>
        <taxon>Bacteria</taxon>
        <taxon>Bacillati</taxon>
        <taxon>Actinomycetota</taxon>
        <taxon>Actinomycetes</taxon>
        <taxon>Mycobacteriales</taxon>
        <taxon>Nocardiaceae</taxon>
        <taxon>Rhodococcus</taxon>
    </lineage>
</organism>
<dbReference type="EMBL" id="APMY01000054">
    <property type="protein sequence ID" value="EOM76977.1"/>
    <property type="molecule type" value="Genomic_DNA"/>
</dbReference>
<protein>
    <submittedName>
        <fullName evidence="2">Uncharacterized protein</fullName>
    </submittedName>
</protein>
<keyword evidence="3" id="KW-1185">Reference proteome</keyword>
<evidence type="ECO:0000313" key="2">
    <source>
        <dbReference type="EMBL" id="EOM76977.1"/>
    </source>
</evidence>
<proteinExistence type="predicted"/>
<feature type="transmembrane region" description="Helical" evidence="1">
    <location>
        <begin position="42"/>
        <end position="63"/>
    </location>
</feature>
<comment type="caution">
    <text evidence="2">The sequence shown here is derived from an EMBL/GenBank/DDBJ whole genome shotgun (WGS) entry which is preliminary data.</text>
</comment>
<keyword evidence="1" id="KW-1133">Transmembrane helix</keyword>